<evidence type="ECO:0000256" key="9">
    <source>
        <dbReference type="ARBA" id="ARBA00022553"/>
    </source>
</evidence>
<dbReference type="GO" id="GO:0042470">
    <property type="term" value="C:melanosome"/>
    <property type="evidence" value="ECO:0007669"/>
    <property type="project" value="UniProtKB-SubCell"/>
</dbReference>
<dbReference type="GO" id="GO:0009214">
    <property type="term" value="P:cyclic nucleotide catabolic process"/>
    <property type="evidence" value="ECO:0007669"/>
    <property type="project" value="InterPro"/>
</dbReference>
<protein>
    <recommendedName>
        <fullName evidence="7">2',3'-cyclic-nucleotide 3'-phosphodiesterase</fullName>
        <ecNumber evidence="6">3.1.4.37</ecNumber>
    </recommendedName>
</protein>
<dbReference type="Pfam" id="PF05881">
    <property type="entry name" value="CNPase"/>
    <property type="match status" value="1"/>
</dbReference>
<organism evidence="18">
    <name type="scientific">Iconisemion striatum</name>
    <dbReference type="NCBI Taxonomy" id="60296"/>
    <lineage>
        <taxon>Eukaryota</taxon>
        <taxon>Metazoa</taxon>
        <taxon>Chordata</taxon>
        <taxon>Craniata</taxon>
        <taxon>Vertebrata</taxon>
        <taxon>Euteleostomi</taxon>
        <taxon>Actinopterygii</taxon>
        <taxon>Neopterygii</taxon>
        <taxon>Teleostei</taxon>
        <taxon>Neoteleostei</taxon>
        <taxon>Acanthomorphata</taxon>
        <taxon>Ovalentaria</taxon>
        <taxon>Atherinomorphae</taxon>
        <taxon>Cyprinodontiformes</taxon>
        <taxon>Nothobranchiidae</taxon>
        <taxon>Iconisemion</taxon>
    </lineage>
</organism>
<feature type="compositionally biased region" description="Low complexity" evidence="16">
    <location>
        <begin position="53"/>
        <end position="66"/>
    </location>
</feature>
<comment type="catalytic activity">
    <reaction evidence="1">
        <text>a nucleoside 2',3'-cyclic phosphate + H2O = a nucleoside 2'-phosphate + H(+)</text>
        <dbReference type="Rhea" id="RHEA:14489"/>
        <dbReference type="ChEBI" id="CHEBI:15377"/>
        <dbReference type="ChEBI" id="CHEBI:15378"/>
        <dbReference type="ChEBI" id="CHEBI:66954"/>
        <dbReference type="ChEBI" id="CHEBI:78552"/>
        <dbReference type="EC" id="3.1.4.37"/>
    </reaction>
</comment>
<feature type="compositionally biased region" description="Basic and acidic residues" evidence="16">
    <location>
        <begin position="144"/>
        <end position="185"/>
    </location>
</feature>
<feature type="compositionally biased region" description="Basic and acidic residues" evidence="16">
    <location>
        <begin position="76"/>
        <end position="87"/>
    </location>
</feature>
<dbReference type="InterPro" id="IPR008431">
    <property type="entry name" value="CNPase"/>
</dbReference>
<evidence type="ECO:0000256" key="13">
    <source>
        <dbReference type="ARBA" id="ARBA00023288"/>
    </source>
</evidence>
<dbReference type="GO" id="GO:0004113">
    <property type="term" value="F:2',3'-cyclic-nucleotide 3'-phosphodiesterase activity"/>
    <property type="evidence" value="ECO:0007669"/>
    <property type="project" value="UniProtKB-EC"/>
</dbReference>
<dbReference type="SUPFAM" id="SSF52540">
    <property type="entry name" value="P-loop containing nucleoside triphosphate hydrolases"/>
    <property type="match status" value="1"/>
</dbReference>
<dbReference type="AlphaFoldDB" id="A0A1A7XGU5"/>
<evidence type="ECO:0000256" key="2">
    <source>
        <dbReference type="ARBA" id="ARBA00004223"/>
    </source>
</evidence>
<feature type="compositionally biased region" description="Basic and acidic residues" evidence="16">
    <location>
        <begin position="1"/>
        <end position="37"/>
    </location>
</feature>
<comment type="function">
    <text evidence="15">Catalyzes the formation of 2'-nucleotide products from 2',3'-cyclic substrates. May participate in RNA metabolism in the myelinating cell, CNP is the third most abundant protein in central nervous system myelin.</text>
</comment>
<evidence type="ECO:0000259" key="17">
    <source>
        <dbReference type="Pfam" id="PF05881"/>
    </source>
</evidence>
<keyword evidence="12" id="KW-0472">Membrane</keyword>
<feature type="region of interest" description="Disordered" evidence="16">
    <location>
        <begin position="1"/>
        <end position="260"/>
    </location>
</feature>
<evidence type="ECO:0000256" key="6">
    <source>
        <dbReference type="ARBA" id="ARBA00012317"/>
    </source>
</evidence>
<feature type="compositionally biased region" description="Low complexity" evidence="16">
    <location>
        <begin position="203"/>
        <end position="215"/>
    </location>
</feature>
<dbReference type="PANTHER" id="PTHR10156">
    <property type="entry name" value="2',3'-CYCLIC-NUCLEOTIDE 3'-PHOSPHODIESTERASE"/>
    <property type="match status" value="1"/>
</dbReference>
<evidence type="ECO:0000256" key="5">
    <source>
        <dbReference type="ARBA" id="ARBA00011781"/>
    </source>
</evidence>
<feature type="compositionally biased region" description="Basic and acidic residues" evidence="16">
    <location>
        <begin position="242"/>
        <end position="252"/>
    </location>
</feature>
<comment type="similarity">
    <text evidence="4">Belongs to the 2H phosphoesterase superfamily. CNPase family.</text>
</comment>
<dbReference type="Gene3D" id="3.90.1740.10">
    <property type="entry name" value="2',3'-cyclic nucleotide 3'-phosphodiesterase superfamily"/>
    <property type="match status" value="1"/>
</dbReference>
<evidence type="ECO:0000256" key="16">
    <source>
        <dbReference type="SAM" id="MobiDB-lite"/>
    </source>
</evidence>
<dbReference type="InterPro" id="IPR047325">
    <property type="entry name" value="CNPase_cat"/>
</dbReference>
<dbReference type="EMBL" id="HADW01015921">
    <property type="protein sequence ID" value="SBP17321.1"/>
    <property type="molecule type" value="Transcribed_RNA"/>
</dbReference>
<dbReference type="GO" id="GO:0003723">
    <property type="term" value="F:RNA binding"/>
    <property type="evidence" value="ECO:0007669"/>
    <property type="project" value="UniProtKB-KW"/>
</dbReference>
<name>A0A1A7XGU5_9TELE</name>
<dbReference type="Pfam" id="PF13671">
    <property type="entry name" value="AAA_33"/>
    <property type="match status" value="1"/>
</dbReference>
<dbReference type="Gene3D" id="3.40.50.300">
    <property type="entry name" value="P-loop containing nucleotide triphosphate hydrolases"/>
    <property type="match status" value="1"/>
</dbReference>
<evidence type="ECO:0000313" key="18">
    <source>
        <dbReference type="EMBL" id="SBP17321.1"/>
    </source>
</evidence>
<keyword evidence="11" id="KW-0694">RNA-binding</keyword>
<proteinExistence type="inferred from homology"/>
<evidence type="ECO:0000256" key="15">
    <source>
        <dbReference type="ARBA" id="ARBA00045937"/>
    </source>
</evidence>
<accession>A0A1A7XGU5</accession>
<evidence type="ECO:0000256" key="11">
    <source>
        <dbReference type="ARBA" id="ARBA00022884"/>
    </source>
</evidence>
<dbReference type="EMBL" id="HADX01003827">
    <property type="protein sequence ID" value="SBP26059.1"/>
    <property type="molecule type" value="Transcribed_RNA"/>
</dbReference>
<reference evidence="18" key="2">
    <citation type="submission" date="2016-06" db="EMBL/GenBank/DDBJ databases">
        <title>The genome of a short-lived fish provides insights into sex chromosome evolution and the genetic control of aging.</title>
        <authorList>
            <person name="Reichwald K."/>
            <person name="Felder M."/>
            <person name="Petzold A."/>
            <person name="Koch P."/>
            <person name="Groth M."/>
            <person name="Platzer M."/>
        </authorList>
    </citation>
    <scope>NUCLEOTIDE SEQUENCE</scope>
    <source>
        <tissue evidence="18">Brain</tissue>
    </source>
</reference>
<dbReference type="InterPro" id="IPR027417">
    <property type="entry name" value="P-loop_NTPase"/>
</dbReference>
<evidence type="ECO:0000256" key="12">
    <source>
        <dbReference type="ARBA" id="ARBA00023136"/>
    </source>
</evidence>
<gene>
    <name evidence="18" type="primary">CNP</name>
</gene>
<feature type="compositionally biased region" description="Low complexity" evidence="16">
    <location>
        <begin position="186"/>
        <end position="196"/>
    </location>
</feature>
<feature type="compositionally biased region" description="Basic and acidic residues" evidence="16">
    <location>
        <begin position="116"/>
        <end position="132"/>
    </location>
</feature>
<sequence>MDTEKIDGVPDVSETQKQEEAVVEKEGKLETTTKESAEPENPPAAVEEAEQLELNGHAAEAGNAEEPVVAENTIQENRDEKVEEKPEASVVAPPESDESSEKMAEPVPEDNPESSHTPELEKPAETKPEEKMSPQPVETQPPCQEEKAPEPVETESQLHTKVETETVKEEPAAVKEREVSPEKPTEAATTQEASAEVVKEAAVEAVVEKQVSSEKPTITEASAEVGSGEPAVGQAEPAVEAVKSEQKESEPQKEEEEVVPAPGSLSFAILEQEETKKALRVSRTLVVLRGLPGSGKSFLARAIADAYIDQCSVFCADSHDIKPENPKASADGYKALDDAVAARCGGDAPASVLVVVDDTNHTHDRLARLEEIAEENNLVAIFLEPQTEWSRDFAELKKKTSRRLEEAQLEAMTSPLEETSIPLFYGWFLLSSVQEKVRCTALDFLKTLDTMDAFKKHMADFSGKSEKEVDLEQYFNERSTFHCTTKFCDYGKADGAKEYSQIPAVKKSYGSVFELSLAALFVTPRTVGAKVVLTEEQLLLWPAEEETQAESASLPRGSRAHITLACAEGIEPVQTGLDLLQILALPQGEVVEEMELGPLKYYGEGRWMLELREPIGAPAIFSSFYAHMEVQSTKKEHEKKKKLKCAIL</sequence>
<evidence type="ECO:0000256" key="1">
    <source>
        <dbReference type="ARBA" id="ARBA00000610"/>
    </source>
</evidence>
<keyword evidence="14" id="KW-0636">Prenylation</keyword>
<feature type="domain" description="Cyclic nucleotide phosphodiesterase catalytic" evidence="17">
    <location>
        <begin position="421"/>
        <end position="647"/>
    </location>
</feature>
<evidence type="ECO:0000256" key="4">
    <source>
        <dbReference type="ARBA" id="ARBA00008662"/>
    </source>
</evidence>
<dbReference type="SUPFAM" id="SSF55144">
    <property type="entry name" value="LigT-like"/>
    <property type="match status" value="1"/>
</dbReference>
<keyword evidence="10" id="KW-0378">Hydrolase</keyword>
<comment type="subunit">
    <text evidence="5">Exists as monomers and homodimers.</text>
</comment>
<evidence type="ECO:0000256" key="10">
    <source>
        <dbReference type="ARBA" id="ARBA00022801"/>
    </source>
</evidence>
<evidence type="ECO:0000256" key="8">
    <source>
        <dbReference type="ARBA" id="ARBA00022481"/>
    </source>
</evidence>
<comment type="subcellular location">
    <subcellularLocation>
        <location evidence="2">Melanosome</location>
    </subcellularLocation>
    <subcellularLocation>
        <location evidence="3">Membrane</location>
        <topology evidence="3">Lipid-anchor</topology>
    </subcellularLocation>
</comment>
<dbReference type="InterPro" id="IPR009097">
    <property type="entry name" value="Cyclic_Pdiesterase"/>
</dbReference>
<dbReference type="GO" id="GO:0016020">
    <property type="term" value="C:membrane"/>
    <property type="evidence" value="ECO:0007669"/>
    <property type="project" value="UniProtKB-SubCell"/>
</dbReference>
<evidence type="ECO:0000256" key="14">
    <source>
        <dbReference type="ARBA" id="ARBA00023289"/>
    </source>
</evidence>
<evidence type="ECO:0000256" key="7">
    <source>
        <dbReference type="ARBA" id="ARBA00014478"/>
    </source>
</evidence>
<evidence type="ECO:0000256" key="3">
    <source>
        <dbReference type="ARBA" id="ARBA00004635"/>
    </source>
</evidence>
<dbReference type="EC" id="3.1.4.37" evidence="6"/>
<keyword evidence="8" id="KW-0488">Methylation</keyword>
<reference evidence="18" key="1">
    <citation type="submission" date="2016-05" db="EMBL/GenBank/DDBJ databases">
        <authorList>
            <person name="Lavstsen T."/>
            <person name="Jespersen J.S."/>
        </authorList>
    </citation>
    <scope>NUCLEOTIDE SEQUENCE</scope>
    <source>
        <tissue evidence="18">Brain</tissue>
    </source>
</reference>
<keyword evidence="13" id="KW-0449">Lipoprotein</keyword>
<dbReference type="PANTHER" id="PTHR10156:SF0">
    <property type="entry name" value="2',3'-CYCLIC-NUCLEOTIDE 3'-PHOSPHODIESTERASE"/>
    <property type="match status" value="1"/>
</dbReference>
<keyword evidence="9" id="KW-0597">Phosphoprotein</keyword>